<keyword evidence="1" id="KW-0929">Antimicrobial</keyword>
<dbReference type="Gene3D" id="1.10.530.10">
    <property type="match status" value="1"/>
</dbReference>
<dbReference type="CDD" id="cd00118">
    <property type="entry name" value="LysM"/>
    <property type="match status" value="1"/>
</dbReference>
<keyword evidence="7" id="KW-1185">Reference proteome</keyword>
<dbReference type="InterPro" id="IPR002901">
    <property type="entry name" value="MGlyc_endo_b_GlcNAc-like_dom"/>
</dbReference>
<dbReference type="GO" id="GO:0004040">
    <property type="term" value="F:amidase activity"/>
    <property type="evidence" value="ECO:0007669"/>
    <property type="project" value="InterPro"/>
</dbReference>
<comment type="caution">
    <text evidence="6">The sequence shown here is derived from an EMBL/GenBank/DDBJ whole genome shotgun (WGS) entry which is preliminary data.</text>
</comment>
<dbReference type="InterPro" id="IPR036779">
    <property type="entry name" value="LysM_dom_sf"/>
</dbReference>
<dbReference type="InterPro" id="IPR051056">
    <property type="entry name" value="Glycosyl_Hydrolase_73"/>
</dbReference>
<keyword evidence="3 6" id="KW-0378">Hydrolase</keyword>
<feature type="domain" description="LysM" evidence="5">
    <location>
        <begin position="280"/>
        <end position="324"/>
    </location>
</feature>
<evidence type="ECO:0000256" key="2">
    <source>
        <dbReference type="ARBA" id="ARBA00022638"/>
    </source>
</evidence>
<dbReference type="GO" id="GO:0031640">
    <property type="term" value="P:killing of cells of another organism"/>
    <property type="evidence" value="ECO:0007669"/>
    <property type="project" value="UniProtKB-KW"/>
</dbReference>
<dbReference type="Pfam" id="PF01476">
    <property type="entry name" value="LysM"/>
    <property type="match status" value="2"/>
</dbReference>
<dbReference type="GO" id="GO:0042742">
    <property type="term" value="P:defense response to bacterium"/>
    <property type="evidence" value="ECO:0007669"/>
    <property type="project" value="UniProtKB-KW"/>
</dbReference>
<keyword evidence="2" id="KW-0081">Bacteriolytic enzyme</keyword>
<dbReference type="Pfam" id="PF01832">
    <property type="entry name" value="Glucosaminidase"/>
    <property type="match status" value="1"/>
</dbReference>
<dbReference type="PROSITE" id="PS51782">
    <property type="entry name" value="LYSM"/>
    <property type="match status" value="1"/>
</dbReference>
<dbReference type="SMART" id="SM00257">
    <property type="entry name" value="LysM"/>
    <property type="match status" value="2"/>
</dbReference>
<dbReference type="SMART" id="SM00047">
    <property type="entry name" value="LYZ2"/>
    <property type="match status" value="1"/>
</dbReference>
<gene>
    <name evidence="6" type="ORF">PJIAN_1526</name>
</gene>
<dbReference type="SUPFAM" id="SSF54106">
    <property type="entry name" value="LysM domain"/>
    <property type="match status" value="1"/>
</dbReference>
<evidence type="ECO:0000256" key="3">
    <source>
        <dbReference type="ARBA" id="ARBA00022801"/>
    </source>
</evidence>
<dbReference type="EMBL" id="BDCR01000001">
    <property type="protein sequence ID" value="GAT61937.1"/>
    <property type="molecule type" value="Genomic_DNA"/>
</dbReference>
<evidence type="ECO:0000256" key="4">
    <source>
        <dbReference type="ARBA" id="ARBA00032108"/>
    </source>
</evidence>
<dbReference type="PANTHER" id="PTHR33308">
    <property type="entry name" value="PEPTIDOGLYCAN HYDROLASE FLGJ"/>
    <property type="match status" value="1"/>
</dbReference>
<dbReference type="InterPro" id="IPR018392">
    <property type="entry name" value="LysM"/>
</dbReference>
<protein>
    <recommendedName>
        <fullName evidence="4">Peptidoglycan hydrolase</fullName>
    </recommendedName>
</protein>
<evidence type="ECO:0000313" key="7">
    <source>
        <dbReference type="Proteomes" id="UP000076586"/>
    </source>
</evidence>
<dbReference type="OrthoDB" id="977752at2"/>
<dbReference type="RefSeq" id="WP_068701729.1">
    <property type="nucleotide sequence ID" value="NZ_BDCR01000001.1"/>
</dbReference>
<dbReference type="PANTHER" id="PTHR33308:SF9">
    <property type="entry name" value="PEPTIDOGLYCAN HYDROLASE FLGJ"/>
    <property type="match status" value="1"/>
</dbReference>
<dbReference type="Gene3D" id="3.10.350.10">
    <property type="entry name" value="LysM domain"/>
    <property type="match status" value="1"/>
</dbReference>
<evidence type="ECO:0000259" key="5">
    <source>
        <dbReference type="PROSITE" id="PS51782"/>
    </source>
</evidence>
<proteinExistence type="predicted"/>
<sequence length="325" mass="36391">MKKILNTLTVLFLASLCLTAQKRQPDYEAYIKKYQSIAVSEQKKYGIPASITLAQGLLESRAGKSPLATEANNHFGIKCSDWRGDTFFQNDDQKNECFRKYSNPKESYEDHSSFLAKRSRYASLFSLKSDDYKGWANGLQSTGYATSKTYASSLINLIELYQLNMLDSESSKLLASNKKKKKAVIEEKTIAEALAESSTVVSSDFGVIEEPFDHKVYKNNGVKYVLAKPGDTYKSIAREVNLPEKVLRYKNEVTDDYVLSVNEVVYLGAKKSKAAKNVPATHRVEAGESMHSISQTYGIKVKKLYQLNDITYGSPAVFGKVLNLK</sequence>
<dbReference type="AlphaFoldDB" id="A0A161LDE2"/>
<dbReference type="Proteomes" id="UP000076586">
    <property type="component" value="Unassembled WGS sequence"/>
</dbReference>
<evidence type="ECO:0000313" key="6">
    <source>
        <dbReference type="EMBL" id="GAT61937.1"/>
    </source>
</evidence>
<reference evidence="7" key="2">
    <citation type="journal article" date="2017" name="Genome Announc.">
        <title>Draft genome sequence of Paludibacter jiangxiensis NM7(T), a propionate-producing fermentative bacterium.</title>
        <authorList>
            <person name="Qiu Y.-L."/>
            <person name="Tourlousse D.M."/>
            <person name="Matsuura N."/>
            <person name="Ohashi A."/>
            <person name="Sekiguchi Y."/>
        </authorList>
    </citation>
    <scope>NUCLEOTIDE SEQUENCE [LARGE SCALE GENOMIC DNA]</scope>
    <source>
        <strain evidence="7">NM7</strain>
    </source>
</reference>
<accession>A0A161LDE2</accession>
<evidence type="ECO:0000256" key="1">
    <source>
        <dbReference type="ARBA" id="ARBA00022529"/>
    </source>
</evidence>
<name>A0A161LDE2_9BACT</name>
<dbReference type="STRING" id="681398.PJIAN_1526"/>
<reference evidence="7" key="1">
    <citation type="submission" date="2016-04" db="EMBL/GenBank/DDBJ databases">
        <title>Draft genome sequence of Paludibacter jiangxiensis strain NM7.</title>
        <authorList>
            <person name="Qiu Y."/>
            <person name="Matsuura N."/>
            <person name="Ohashi A."/>
            <person name="Tourlousse M.D."/>
            <person name="Sekiguchi Y."/>
        </authorList>
    </citation>
    <scope>NUCLEOTIDE SEQUENCE [LARGE SCALE GENOMIC DNA]</scope>
    <source>
        <strain evidence="7">NM7</strain>
    </source>
</reference>
<organism evidence="6 7">
    <name type="scientific">Paludibacter jiangxiensis</name>
    <dbReference type="NCBI Taxonomy" id="681398"/>
    <lineage>
        <taxon>Bacteria</taxon>
        <taxon>Pseudomonadati</taxon>
        <taxon>Bacteroidota</taxon>
        <taxon>Bacteroidia</taxon>
        <taxon>Bacteroidales</taxon>
        <taxon>Paludibacteraceae</taxon>
        <taxon>Paludibacter</taxon>
    </lineage>
</organism>